<evidence type="ECO:0000256" key="8">
    <source>
        <dbReference type="ARBA" id="ARBA00022792"/>
    </source>
</evidence>
<reference evidence="20" key="1">
    <citation type="submission" date="2018-05" db="EMBL/GenBank/DDBJ databases">
        <title>Complete mitogenomes of Limecola baltica reveal old and feature-rich doubly uniparental inheritance of mitochondria in Tellinidae.</title>
        <authorList>
            <person name="Smietanka B."/>
            <person name="Lubosny M."/>
            <person name="Lasota R."/>
            <person name="Burzynski A."/>
        </authorList>
    </citation>
    <scope>NUCLEOTIDE SEQUENCE</scope>
    <source>
        <strain evidence="20">M-61-1</strain>
    </source>
</reference>
<evidence type="ECO:0000256" key="1">
    <source>
        <dbReference type="ARBA" id="ARBA00004448"/>
    </source>
</evidence>
<dbReference type="GO" id="GO:0006120">
    <property type="term" value="P:mitochondrial electron transport, NADH to ubiquinone"/>
    <property type="evidence" value="ECO:0007669"/>
    <property type="project" value="TreeGrafter"/>
</dbReference>
<protein>
    <recommendedName>
        <fullName evidence="4">NADH-ubiquinone oxidoreductase chain 2</fullName>
        <ecNumber evidence="3">7.1.1.2</ecNumber>
    </recommendedName>
    <alternativeName>
        <fullName evidence="16">NADH dehydrogenase subunit 2</fullName>
    </alternativeName>
</protein>
<evidence type="ECO:0000256" key="4">
    <source>
        <dbReference type="ARBA" id="ARBA00021008"/>
    </source>
</evidence>
<feature type="transmembrane region" description="Helical" evidence="18">
    <location>
        <begin position="65"/>
        <end position="86"/>
    </location>
</feature>
<dbReference type="EC" id="7.1.1.2" evidence="3"/>
<keyword evidence="6" id="KW-0679">Respiratory chain</keyword>
<keyword evidence="8" id="KW-0999">Mitochondrion inner membrane</keyword>
<dbReference type="EMBL" id="MH285593">
    <property type="protein sequence ID" value="QBM07788.1"/>
    <property type="molecule type" value="Genomic_DNA"/>
</dbReference>
<dbReference type="Pfam" id="PF00361">
    <property type="entry name" value="Proton_antipo_M"/>
    <property type="match status" value="1"/>
</dbReference>
<evidence type="ECO:0000256" key="13">
    <source>
        <dbReference type="ARBA" id="ARBA00023075"/>
    </source>
</evidence>
<keyword evidence="13" id="KW-0830">Ubiquinone</keyword>
<keyword evidence="5" id="KW-0813">Transport</keyword>
<feature type="transmembrane region" description="Helical" evidence="18">
    <location>
        <begin position="246"/>
        <end position="266"/>
    </location>
</feature>
<comment type="catalytic activity">
    <reaction evidence="17">
        <text>a ubiquinone + NADH + 5 H(+)(in) = a ubiquinol + NAD(+) + 4 H(+)(out)</text>
        <dbReference type="Rhea" id="RHEA:29091"/>
        <dbReference type="Rhea" id="RHEA-COMP:9565"/>
        <dbReference type="Rhea" id="RHEA-COMP:9566"/>
        <dbReference type="ChEBI" id="CHEBI:15378"/>
        <dbReference type="ChEBI" id="CHEBI:16389"/>
        <dbReference type="ChEBI" id="CHEBI:17976"/>
        <dbReference type="ChEBI" id="CHEBI:57540"/>
        <dbReference type="ChEBI" id="CHEBI:57945"/>
        <dbReference type="EC" id="7.1.1.2"/>
    </reaction>
</comment>
<feature type="transmembrane region" description="Helical" evidence="18">
    <location>
        <begin position="154"/>
        <end position="177"/>
    </location>
</feature>
<geneLocation type="mitochondrion" evidence="20"/>
<keyword evidence="14 20" id="KW-0496">Mitochondrion</keyword>
<dbReference type="GO" id="GO:0008137">
    <property type="term" value="F:NADH dehydrogenase (ubiquinone) activity"/>
    <property type="evidence" value="ECO:0007669"/>
    <property type="project" value="UniProtKB-EC"/>
</dbReference>
<evidence type="ECO:0000256" key="10">
    <source>
        <dbReference type="ARBA" id="ARBA00022982"/>
    </source>
</evidence>
<evidence type="ECO:0000256" key="3">
    <source>
        <dbReference type="ARBA" id="ARBA00012944"/>
    </source>
</evidence>
<evidence type="ECO:0000256" key="5">
    <source>
        <dbReference type="ARBA" id="ARBA00022448"/>
    </source>
</evidence>
<dbReference type="InterPro" id="IPR001750">
    <property type="entry name" value="ND/Mrp_TM"/>
</dbReference>
<evidence type="ECO:0000256" key="12">
    <source>
        <dbReference type="ARBA" id="ARBA00023027"/>
    </source>
</evidence>
<evidence type="ECO:0000256" key="15">
    <source>
        <dbReference type="ARBA" id="ARBA00023136"/>
    </source>
</evidence>
<evidence type="ECO:0000313" key="20">
    <source>
        <dbReference type="EMBL" id="QBM07788.1"/>
    </source>
</evidence>
<comment type="similarity">
    <text evidence="2">Belongs to the complex I subunit 2 family.</text>
</comment>
<feature type="transmembrane region" description="Helical" evidence="18">
    <location>
        <begin position="198"/>
        <end position="226"/>
    </location>
</feature>
<dbReference type="PANTHER" id="PTHR46552:SF1">
    <property type="entry name" value="NADH-UBIQUINONE OXIDOREDUCTASE CHAIN 2"/>
    <property type="match status" value="1"/>
</dbReference>
<keyword evidence="12" id="KW-0520">NAD</keyword>
<evidence type="ECO:0000256" key="16">
    <source>
        <dbReference type="ARBA" id="ARBA00031028"/>
    </source>
</evidence>
<feature type="transmembrane region" description="Helical" evidence="18">
    <location>
        <begin position="127"/>
        <end position="148"/>
    </location>
</feature>
<accession>A0A6B7FTY8</accession>
<comment type="subcellular location">
    <subcellularLocation>
        <location evidence="1">Mitochondrion inner membrane</location>
        <topology evidence="1">Multi-pass membrane protein</topology>
    </subcellularLocation>
</comment>
<keyword evidence="11 18" id="KW-1133">Transmembrane helix</keyword>
<keyword evidence="10" id="KW-0249">Electron transport</keyword>
<name>A0A6B7FTY8_MACBL</name>
<feature type="transmembrane region" description="Helical" evidence="18">
    <location>
        <begin position="329"/>
        <end position="355"/>
    </location>
</feature>
<evidence type="ECO:0000256" key="7">
    <source>
        <dbReference type="ARBA" id="ARBA00022692"/>
    </source>
</evidence>
<proteinExistence type="inferred from homology"/>
<dbReference type="InterPro" id="IPR050175">
    <property type="entry name" value="Complex_I_Subunit_2"/>
</dbReference>
<evidence type="ECO:0000256" key="2">
    <source>
        <dbReference type="ARBA" id="ARBA00007012"/>
    </source>
</evidence>
<feature type="domain" description="NADH:quinone oxidoreductase/Mrp antiporter transmembrane" evidence="19">
    <location>
        <begin position="32"/>
        <end position="295"/>
    </location>
</feature>
<evidence type="ECO:0000256" key="14">
    <source>
        <dbReference type="ARBA" id="ARBA00023128"/>
    </source>
</evidence>
<evidence type="ECO:0000256" key="11">
    <source>
        <dbReference type="ARBA" id="ARBA00022989"/>
    </source>
</evidence>
<dbReference type="GO" id="GO:0005743">
    <property type="term" value="C:mitochondrial inner membrane"/>
    <property type="evidence" value="ECO:0007669"/>
    <property type="project" value="UniProtKB-SubCell"/>
</dbReference>
<dbReference type="PANTHER" id="PTHR46552">
    <property type="entry name" value="NADH-UBIQUINONE OXIDOREDUCTASE CHAIN 2"/>
    <property type="match status" value="1"/>
</dbReference>
<keyword evidence="7 18" id="KW-0812">Transmembrane</keyword>
<keyword evidence="9" id="KW-1278">Translocase</keyword>
<feature type="transmembrane region" description="Helical" evidence="18">
    <location>
        <begin position="7"/>
        <end position="28"/>
    </location>
</feature>
<feature type="transmembrane region" description="Helical" evidence="18">
    <location>
        <begin position="298"/>
        <end position="317"/>
    </location>
</feature>
<feature type="transmembrane region" description="Helical" evidence="18">
    <location>
        <begin position="34"/>
        <end position="53"/>
    </location>
</feature>
<evidence type="ECO:0000259" key="19">
    <source>
        <dbReference type="Pfam" id="PF00361"/>
    </source>
</evidence>
<sequence>MVMRWGLVVGSSAAVFLGLTYLSFLTVLMSGSAFGFWLGVEIGTVSFLVLCNSSTAVENEGSCKYYIIQGFSSVFLFVSLMVSTYAEAEPEGEVCASVFSFFMILMMWVKVGLFPFHFWVVPVLGRVGWGSWFWIAVVQKTSSFWVISSMSCEVGLIVLGGFSMVLTSLVGSLGGLGQMKIRAMMGYSSLVQSGWMGLLCLCKGLNLMIYSLVYGVIAWGLLVWMSQVNMVYTSCVHSLDGDLPNLWVYWMVPCSYFLSLAGSPPFMGFGLKLLALVMLLTYFWGFIVILLVASGVSLYFYLSVFINGMVGLSSNKFKFGKSFMFTKSGLLSALFCLNFFGGFPLMWGVLCYGGFG</sequence>
<evidence type="ECO:0000256" key="17">
    <source>
        <dbReference type="ARBA" id="ARBA00049551"/>
    </source>
</evidence>
<evidence type="ECO:0000256" key="9">
    <source>
        <dbReference type="ARBA" id="ARBA00022967"/>
    </source>
</evidence>
<feature type="transmembrane region" description="Helical" evidence="18">
    <location>
        <begin position="273"/>
        <end position="292"/>
    </location>
</feature>
<feature type="transmembrane region" description="Helical" evidence="18">
    <location>
        <begin position="98"/>
        <end position="120"/>
    </location>
</feature>
<dbReference type="AlphaFoldDB" id="A0A6B7FTY8"/>
<keyword evidence="15 18" id="KW-0472">Membrane</keyword>
<organism evidence="20">
    <name type="scientific">Macoma balthica</name>
    <name type="common">Baltic tellin</name>
    <name type="synonym">Limecola balthica</name>
    <dbReference type="NCBI Taxonomy" id="1903275"/>
    <lineage>
        <taxon>Eukaryota</taxon>
        <taxon>Metazoa</taxon>
        <taxon>Spiralia</taxon>
        <taxon>Lophotrochozoa</taxon>
        <taxon>Mollusca</taxon>
        <taxon>Bivalvia</taxon>
        <taxon>Autobranchia</taxon>
        <taxon>Heteroconchia</taxon>
        <taxon>Euheterodonta</taxon>
        <taxon>Imparidentia</taxon>
        <taxon>Neoheterodontei</taxon>
        <taxon>Cardiida</taxon>
        <taxon>Tellinoidea</taxon>
        <taxon>Tellinidae</taxon>
        <taxon>Macoma</taxon>
    </lineage>
</organism>
<evidence type="ECO:0000256" key="18">
    <source>
        <dbReference type="SAM" id="Phobius"/>
    </source>
</evidence>
<evidence type="ECO:0000256" key="6">
    <source>
        <dbReference type="ARBA" id="ARBA00022660"/>
    </source>
</evidence>